<proteinExistence type="evidence at transcript level"/>
<sequence length="273" mass="29356">MGRSRDIISFPLALCAIAMSVILTPPGAAGAAGATVVHEQQEAGITTITTTTTIVMHNPHRNAAEKLAAAAQQQNSSEPLKGGVISTDTVNCAMFVGRCGAAAYQAYRRGQPSLLFACASRRDVCACVDAFGMPLWGFLRSLCDGPDNRLTLGADNNSNDTVIEGGCPAGYDRIPADGPWCYSRVCPPTYSLIESTSEDDQKRCYRDCDLGWEDRGTTCYVSAHMYKKDCCCSVYGCCGCNGTYIDTGCECYRSRGERQKESVLRTTILAVDE</sequence>
<keyword evidence="1" id="KW-0732">Signal</keyword>
<dbReference type="AlphaFoldDB" id="A9LJ17"/>
<organism evidence="2">
    <name type="scientific">Volvox carteri f. nagariensis</name>
    <dbReference type="NCBI Taxonomy" id="3068"/>
    <lineage>
        <taxon>Eukaryota</taxon>
        <taxon>Viridiplantae</taxon>
        <taxon>Chlorophyta</taxon>
        <taxon>core chlorophytes</taxon>
        <taxon>Chlorophyceae</taxon>
        <taxon>CS clade</taxon>
        <taxon>Chlamydomonadales</taxon>
        <taxon>Volvocaceae</taxon>
        <taxon>Volvox</taxon>
    </lineage>
</organism>
<evidence type="ECO:0000313" key="2">
    <source>
        <dbReference type="EMBL" id="ABX39321.1"/>
    </source>
</evidence>
<protein>
    <submittedName>
        <fullName evidence="2">Small cysteine-rich extracellular protein VCRP2</fullName>
    </submittedName>
</protein>
<dbReference type="EMBL" id="EU143654">
    <property type="protein sequence ID" value="ABX39322.1"/>
    <property type="molecule type" value="Genomic_DNA"/>
</dbReference>
<feature type="chain" id="PRO_5007637300" evidence="1">
    <location>
        <begin position="30"/>
        <end position="273"/>
    </location>
</feature>
<dbReference type="EMBL" id="EU143653">
    <property type="protein sequence ID" value="ABX39321.1"/>
    <property type="molecule type" value="mRNA"/>
</dbReference>
<accession>A9LJ17</accession>
<feature type="signal peptide" evidence="1">
    <location>
        <begin position="1"/>
        <end position="29"/>
    </location>
</feature>
<reference evidence="2" key="1">
    <citation type="journal article" date="2008" name="Plant Signal. Behav.">
        <title>VCRPs, small cysteine-rich proteins, might be involved in extracellular signaling in the green alga Volvox.</title>
        <authorList>
            <person name="Hallmann A."/>
        </authorList>
    </citation>
    <scope>NUCLEOTIDE SEQUENCE</scope>
    <source>
        <strain evidence="2">Eve</strain>
    </source>
</reference>
<name>A9LJ17_VOLCA</name>
<evidence type="ECO:0000256" key="1">
    <source>
        <dbReference type="SAM" id="SignalP"/>
    </source>
</evidence>